<feature type="transmembrane region" description="Helical" evidence="1">
    <location>
        <begin position="31"/>
        <end position="48"/>
    </location>
</feature>
<reference evidence="2 3" key="1">
    <citation type="submission" date="2024-04" db="EMBL/GenBank/DDBJ databases">
        <title>Defined microbial consortia suppress multidrug-resistant proinflammatory Enterobacteriaceae via ecological control.</title>
        <authorList>
            <person name="Furuichi M."/>
            <person name="Kawaguchi T."/>
            <person name="Pust M."/>
            <person name="Yasuma K."/>
            <person name="Plichta D."/>
            <person name="Hasegawa N."/>
            <person name="Ohya T."/>
            <person name="Bhattarai S."/>
            <person name="Sasajima S."/>
            <person name="Aoto Y."/>
            <person name="Tuganbaev T."/>
            <person name="Yaginuma M."/>
            <person name="Ueda M."/>
            <person name="Okahashi N."/>
            <person name="Amafuji K."/>
            <person name="Kiridooshi Y."/>
            <person name="Sugita K."/>
            <person name="Strazar M."/>
            <person name="Skelly A."/>
            <person name="Suda W."/>
            <person name="Hattori M."/>
            <person name="Nakamoto N."/>
            <person name="Caballero S."/>
            <person name="Norman J."/>
            <person name="Olle B."/>
            <person name="Tanoue T."/>
            <person name="Arita M."/>
            <person name="Bucci V."/>
            <person name="Atarashi K."/>
            <person name="Xavier R."/>
            <person name="Honda K."/>
        </authorList>
    </citation>
    <scope>NUCLEOTIDE SEQUENCE [LARGE SCALE GENOMIC DNA]</scope>
    <source>
        <strain evidence="3">k34-0107-D12</strain>
    </source>
</reference>
<organism evidence="2 3">
    <name type="scientific">Blautia parvula</name>
    <dbReference type="NCBI Taxonomy" id="2877527"/>
    <lineage>
        <taxon>Bacteria</taxon>
        <taxon>Bacillati</taxon>
        <taxon>Bacillota</taxon>
        <taxon>Clostridia</taxon>
        <taxon>Lachnospirales</taxon>
        <taxon>Lachnospiraceae</taxon>
        <taxon>Blautia</taxon>
    </lineage>
</organism>
<protein>
    <submittedName>
        <fullName evidence="2">Uncharacterized protein</fullName>
    </submittedName>
</protein>
<dbReference type="EMBL" id="BAABZQ010000001">
    <property type="protein sequence ID" value="GAA6498823.1"/>
    <property type="molecule type" value="Genomic_DNA"/>
</dbReference>
<sequence>MRHYYFRLFFGIIWLLAALVSFLSANIWFGILYIVLGACFLLSAYHLGKDREDK</sequence>
<evidence type="ECO:0000313" key="2">
    <source>
        <dbReference type="EMBL" id="GAA6498823.1"/>
    </source>
</evidence>
<evidence type="ECO:0000313" key="3">
    <source>
        <dbReference type="Proteomes" id="UP001600941"/>
    </source>
</evidence>
<evidence type="ECO:0000256" key="1">
    <source>
        <dbReference type="SAM" id="Phobius"/>
    </source>
</evidence>
<dbReference type="Proteomes" id="UP001600941">
    <property type="component" value="Unassembled WGS sequence"/>
</dbReference>
<proteinExistence type="predicted"/>
<dbReference type="RefSeq" id="WP_186971053.1">
    <property type="nucleotide sequence ID" value="NZ_AP031413.1"/>
</dbReference>
<gene>
    <name evidence="2" type="ORF">K340107D12_16390</name>
</gene>
<keyword evidence="1" id="KW-1133">Transmembrane helix</keyword>
<name>A0ABQ0BQL3_9FIRM</name>
<keyword evidence="1" id="KW-0472">Membrane</keyword>
<keyword evidence="3" id="KW-1185">Reference proteome</keyword>
<comment type="caution">
    <text evidence="2">The sequence shown here is derived from an EMBL/GenBank/DDBJ whole genome shotgun (WGS) entry which is preliminary data.</text>
</comment>
<accession>A0ABQ0BQL3</accession>
<keyword evidence="1" id="KW-0812">Transmembrane</keyword>
<feature type="transmembrane region" description="Helical" evidence="1">
    <location>
        <begin position="5"/>
        <end position="25"/>
    </location>
</feature>